<sequence length="165" mass="19216">MEKLYVIAEEYKAFEELCYAEDIDPQIMKDTLEAIFGEFEEKSDNLAKIHMEIQSSIKAIEAEMDRLNARAKQLEGKDRWIKEYLMENMRYTGKEKFKTALFSYSICKNGGAEPLVIDGSVEDIPPKYTIPQPPVVNKEAVRQLLSEKQVDWAHFEPRGEHLRIR</sequence>
<dbReference type="EMBL" id="CP157940">
    <property type="protein sequence ID" value="XBS54618.1"/>
    <property type="molecule type" value="Genomic_DNA"/>
</dbReference>
<gene>
    <name evidence="2" type="ORF">ABFV83_02155</name>
</gene>
<name>A0AAU7PQU1_9FIRM</name>
<dbReference type="AlphaFoldDB" id="A0AAU7PQU1"/>
<protein>
    <submittedName>
        <fullName evidence="2">Siphovirus Gp157 family protein</fullName>
    </submittedName>
</protein>
<organism evidence="2">
    <name type="scientific">Lacrimispora sp. BS-2</name>
    <dbReference type="NCBI Taxonomy" id="3151850"/>
    <lineage>
        <taxon>Bacteria</taxon>
        <taxon>Bacillati</taxon>
        <taxon>Bacillota</taxon>
        <taxon>Clostridia</taxon>
        <taxon>Lachnospirales</taxon>
        <taxon>Lachnospiraceae</taxon>
        <taxon>Lacrimispora</taxon>
    </lineage>
</organism>
<feature type="coiled-coil region" evidence="1">
    <location>
        <begin position="50"/>
        <end position="77"/>
    </location>
</feature>
<dbReference type="RefSeq" id="WP_349947310.1">
    <property type="nucleotide sequence ID" value="NZ_CP157940.1"/>
</dbReference>
<dbReference type="InterPro" id="IPR008840">
    <property type="entry name" value="Sipho_Gp157"/>
</dbReference>
<keyword evidence="1" id="KW-0175">Coiled coil</keyword>
<reference evidence="2" key="1">
    <citation type="submission" date="2024-06" db="EMBL/GenBank/DDBJ databases">
        <title>Lacrimispora cavernae sp. nov., a novel anaerobe isolated from bat guano pile inside a cave.</title>
        <authorList>
            <person name="Miller S.L."/>
            <person name="Lu N."/>
            <person name="King J."/>
            <person name="Sankaranarayanan K."/>
            <person name="Lawson P.A."/>
        </authorList>
    </citation>
    <scope>NUCLEOTIDE SEQUENCE</scope>
    <source>
        <strain evidence="2">BS-2</strain>
    </source>
</reference>
<dbReference type="Pfam" id="PF05565">
    <property type="entry name" value="Sipho_Gp157"/>
    <property type="match status" value="1"/>
</dbReference>
<accession>A0AAU7PQU1</accession>
<evidence type="ECO:0000313" key="2">
    <source>
        <dbReference type="EMBL" id="XBS54618.1"/>
    </source>
</evidence>
<evidence type="ECO:0000256" key="1">
    <source>
        <dbReference type="SAM" id="Coils"/>
    </source>
</evidence>
<proteinExistence type="predicted"/>